<feature type="transmembrane region" description="Helical" evidence="2">
    <location>
        <begin position="68"/>
        <end position="94"/>
    </location>
</feature>
<evidence type="ECO:0000313" key="5">
    <source>
        <dbReference type="Proteomes" id="UP000027265"/>
    </source>
</evidence>
<evidence type="ECO:0000256" key="3">
    <source>
        <dbReference type="SAM" id="SignalP"/>
    </source>
</evidence>
<keyword evidence="2" id="KW-0472">Membrane</keyword>
<feature type="transmembrane region" description="Helical" evidence="2">
    <location>
        <begin position="115"/>
        <end position="133"/>
    </location>
</feature>
<dbReference type="AlphaFoldDB" id="A0A067PGT6"/>
<dbReference type="OrthoDB" id="2434664at2759"/>
<proteinExistence type="predicted"/>
<keyword evidence="3" id="KW-0732">Signal</keyword>
<evidence type="ECO:0000313" key="4">
    <source>
        <dbReference type="EMBL" id="KDQ49691.1"/>
    </source>
</evidence>
<dbReference type="EMBL" id="KL197776">
    <property type="protein sequence ID" value="KDQ49691.1"/>
    <property type="molecule type" value="Genomic_DNA"/>
</dbReference>
<name>A0A067PGT6_9AGAM</name>
<feature type="signal peptide" evidence="3">
    <location>
        <begin position="1"/>
        <end position="25"/>
    </location>
</feature>
<feature type="compositionally biased region" description="Basic and acidic residues" evidence="1">
    <location>
        <begin position="274"/>
        <end position="288"/>
    </location>
</feature>
<feature type="region of interest" description="Disordered" evidence="1">
    <location>
        <begin position="211"/>
        <end position="304"/>
    </location>
</feature>
<sequence length="326" mass="35715">MMRRPMHTLVDFVFTLLATATVSHALPHGQHASDTAVIASTPSDRHPSPSFYPGAILSSGIDDNQRNAVFWTATIIAVIVSLVQGAITTLTDICESEGMWTVRFSLGRRNTNDSLGILLLSTASFLAVFRYALPAWRNRHYCSNRWAAWTGPSRTGIDPAHVPHIASSWQEMDLQAPILRAHPVDIRLPILKSNLILHDPTDILKALHAKSEKPFSQHPSSTTSSSAVHPTRPFKPALPSTSVDKIDPVNPSLPIEPAPTSSFQEMLGDTPSPSREDSIPSESEHYEVVEISETPKTATFARTPPLQASMHLSYPAKTRHFSGVQT</sequence>
<dbReference type="Proteomes" id="UP000027265">
    <property type="component" value="Unassembled WGS sequence"/>
</dbReference>
<dbReference type="HOGENOM" id="CLU_852755_0_0_1"/>
<keyword evidence="2" id="KW-1133">Transmembrane helix</keyword>
<evidence type="ECO:0000256" key="1">
    <source>
        <dbReference type="SAM" id="MobiDB-lite"/>
    </source>
</evidence>
<keyword evidence="5" id="KW-1185">Reference proteome</keyword>
<dbReference type="InParanoid" id="A0A067PGT6"/>
<gene>
    <name evidence="4" type="ORF">JAAARDRAFT_713101</name>
</gene>
<feature type="chain" id="PRO_5001643131" evidence="3">
    <location>
        <begin position="26"/>
        <end position="326"/>
    </location>
</feature>
<organism evidence="4 5">
    <name type="scientific">Jaapia argillacea MUCL 33604</name>
    <dbReference type="NCBI Taxonomy" id="933084"/>
    <lineage>
        <taxon>Eukaryota</taxon>
        <taxon>Fungi</taxon>
        <taxon>Dikarya</taxon>
        <taxon>Basidiomycota</taxon>
        <taxon>Agaricomycotina</taxon>
        <taxon>Agaricomycetes</taxon>
        <taxon>Agaricomycetidae</taxon>
        <taxon>Jaapiales</taxon>
        <taxon>Jaapiaceae</taxon>
        <taxon>Jaapia</taxon>
    </lineage>
</organism>
<keyword evidence="2" id="KW-0812">Transmembrane</keyword>
<reference evidence="5" key="1">
    <citation type="journal article" date="2014" name="Proc. Natl. Acad. Sci. U.S.A.">
        <title>Extensive sampling of basidiomycete genomes demonstrates inadequacy of the white-rot/brown-rot paradigm for wood decay fungi.</title>
        <authorList>
            <person name="Riley R."/>
            <person name="Salamov A.A."/>
            <person name="Brown D.W."/>
            <person name="Nagy L.G."/>
            <person name="Floudas D."/>
            <person name="Held B.W."/>
            <person name="Levasseur A."/>
            <person name="Lombard V."/>
            <person name="Morin E."/>
            <person name="Otillar R."/>
            <person name="Lindquist E.A."/>
            <person name="Sun H."/>
            <person name="LaButti K.M."/>
            <person name="Schmutz J."/>
            <person name="Jabbour D."/>
            <person name="Luo H."/>
            <person name="Baker S.E."/>
            <person name="Pisabarro A.G."/>
            <person name="Walton J.D."/>
            <person name="Blanchette R.A."/>
            <person name="Henrissat B."/>
            <person name="Martin F."/>
            <person name="Cullen D."/>
            <person name="Hibbett D.S."/>
            <person name="Grigoriev I.V."/>
        </authorList>
    </citation>
    <scope>NUCLEOTIDE SEQUENCE [LARGE SCALE GENOMIC DNA]</scope>
    <source>
        <strain evidence="5">MUCL 33604</strain>
    </source>
</reference>
<protein>
    <submittedName>
        <fullName evidence="4">Uncharacterized protein</fullName>
    </submittedName>
</protein>
<accession>A0A067PGT6</accession>
<evidence type="ECO:0000256" key="2">
    <source>
        <dbReference type="SAM" id="Phobius"/>
    </source>
</evidence>